<keyword evidence="2" id="KW-1133">Transmembrane helix</keyword>
<feature type="transmembrane region" description="Helical" evidence="2">
    <location>
        <begin position="6"/>
        <end position="22"/>
    </location>
</feature>
<name>A0A2H0QVW9_9BACT</name>
<keyword evidence="2" id="KW-0472">Membrane</keyword>
<evidence type="ECO:0000256" key="2">
    <source>
        <dbReference type="SAM" id="Phobius"/>
    </source>
</evidence>
<evidence type="ECO:0000256" key="1">
    <source>
        <dbReference type="SAM" id="MobiDB-lite"/>
    </source>
</evidence>
<sequence>MYIPIWLIVVGVIVAYFIYKGRKGNRTSESSEVPTILNSETTVEEVEERVQFQKERIFELEHFDSPQFIDVQDAFDAMEVNYLRLKQRFSHTPEKVLEIARDWYRYADALRGLKFARVMLDVDMSDEAFDNAHERSKKPAIIKDEIEKKFKSLLGDDWQNIPLDYHERMEKMEEPDEKTSKKLGLNDWKYYYRDSANLYKLEDKRRKEKEEREAEEKKGDKKSNSKDKHVDESKS</sequence>
<dbReference type="EMBL" id="PCXL01000015">
    <property type="protein sequence ID" value="PIR37735.1"/>
    <property type="molecule type" value="Genomic_DNA"/>
</dbReference>
<accession>A0A2H0QVW9</accession>
<comment type="caution">
    <text evidence="3">The sequence shown here is derived from an EMBL/GenBank/DDBJ whole genome shotgun (WGS) entry which is preliminary data.</text>
</comment>
<dbReference type="AlphaFoldDB" id="A0A2H0QVW9"/>
<feature type="region of interest" description="Disordered" evidence="1">
    <location>
        <begin position="202"/>
        <end position="235"/>
    </location>
</feature>
<protein>
    <submittedName>
        <fullName evidence="3">Uncharacterized protein</fullName>
    </submittedName>
</protein>
<evidence type="ECO:0000313" key="4">
    <source>
        <dbReference type="Proteomes" id="UP000231333"/>
    </source>
</evidence>
<organism evidence="3 4">
    <name type="scientific">Candidatus Zambryskibacteria bacterium CG10_big_fil_rev_8_21_14_0_10_42_12</name>
    <dbReference type="NCBI Taxonomy" id="1975115"/>
    <lineage>
        <taxon>Bacteria</taxon>
        <taxon>Candidatus Zambryskiibacteriota</taxon>
    </lineage>
</organism>
<keyword evidence="2" id="KW-0812">Transmembrane</keyword>
<gene>
    <name evidence="3" type="ORF">COV34_02995</name>
</gene>
<proteinExistence type="predicted"/>
<dbReference type="Proteomes" id="UP000231333">
    <property type="component" value="Unassembled WGS sequence"/>
</dbReference>
<evidence type="ECO:0000313" key="3">
    <source>
        <dbReference type="EMBL" id="PIR37735.1"/>
    </source>
</evidence>
<reference evidence="3 4" key="1">
    <citation type="submission" date="2017-09" db="EMBL/GenBank/DDBJ databases">
        <title>Depth-based differentiation of microbial function through sediment-hosted aquifers and enrichment of novel symbionts in the deep terrestrial subsurface.</title>
        <authorList>
            <person name="Probst A.J."/>
            <person name="Ladd B."/>
            <person name="Jarett J.K."/>
            <person name="Geller-Mcgrath D.E."/>
            <person name="Sieber C.M."/>
            <person name="Emerson J.B."/>
            <person name="Anantharaman K."/>
            <person name="Thomas B.C."/>
            <person name="Malmstrom R."/>
            <person name="Stieglmeier M."/>
            <person name="Klingl A."/>
            <person name="Woyke T."/>
            <person name="Ryan C.M."/>
            <person name="Banfield J.F."/>
        </authorList>
    </citation>
    <scope>NUCLEOTIDE SEQUENCE [LARGE SCALE GENOMIC DNA]</scope>
    <source>
        <strain evidence="3">CG10_big_fil_rev_8_21_14_0_10_42_12</strain>
    </source>
</reference>